<dbReference type="PANTHER" id="PTHR36923">
    <property type="entry name" value="FERREDOXIN"/>
    <property type="match status" value="1"/>
</dbReference>
<gene>
    <name evidence="9" type="ORF">ACFPIH_06675</name>
</gene>
<keyword evidence="4 8" id="KW-0249">Electron transport</keyword>
<name>A0ABV9AH52_9ACTN</name>
<evidence type="ECO:0000256" key="5">
    <source>
        <dbReference type="ARBA" id="ARBA00023004"/>
    </source>
</evidence>
<dbReference type="EMBL" id="JBHSFK010000003">
    <property type="protein sequence ID" value="MFC4499210.1"/>
    <property type="molecule type" value="Genomic_DNA"/>
</dbReference>
<organism evidence="9 10">
    <name type="scientific">Streptomyces vulcanius</name>
    <dbReference type="NCBI Taxonomy" id="1441876"/>
    <lineage>
        <taxon>Bacteria</taxon>
        <taxon>Bacillati</taxon>
        <taxon>Actinomycetota</taxon>
        <taxon>Actinomycetes</taxon>
        <taxon>Kitasatosporales</taxon>
        <taxon>Streptomycetaceae</taxon>
        <taxon>Streptomyces</taxon>
    </lineage>
</organism>
<sequence length="80" mass="8273">MATQQDEGLRIELLADACVGAGQCVLAAPAVFDQDDDGVAIVLDDAPGHDEHDAVREAADLCPSSALRLIRQSTPANGTT</sequence>
<keyword evidence="3 8" id="KW-0479">Metal-binding</keyword>
<comment type="function">
    <text evidence="8">Ferredoxins are iron-sulfur proteins that transfer electrons in a wide variety of metabolic reactions.</text>
</comment>
<keyword evidence="2 8" id="KW-0813">Transport</keyword>
<evidence type="ECO:0000256" key="6">
    <source>
        <dbReference type="ARBA" id="ARBA00023014"/>
    </source>
</evidence>
<evidence type="ECO:0000256" key="8">
    <source>
        <dbReference type="RuleBase" id="RU368020"/>
    </source>
</evidence>
<evidence type="ECO:0000256" key="4">
    <source>
        <dbReference type="ARBA" id="ARBA00022982"/>
    </source>
</evidence>
<dbReference type="Pfam" id="PF13370">
    <property type="entry name" value="Fer4_13"/>
    <property type="match status" value="1"/>
</dbReference>
<dbReference type="RefSeq" id="WP_381182200.1">
    <property type="nucleotide sequence ID" value="NZ_JBHSFK010000003.1"/>
</dbReference>
<dbReference type="InterPro" id="IPR001080">
    <property type="entry name" value="3Fe4S_ferredoxin"/>
</dbReference>
<keyword evidence="6 8" id="KW-0411">Iron-sulfur</keyword>
<proteinExistence type="predicted"/>
<evidence type="ECO:0000313" key="10">
    <source>
        <dbReference type="Proteomes" id="UP001595839"/>
    </source>
</evidence>
<comment type="cofactor">
    <cofactor evidence="1">
        <name>[3Fe-4S] cluster</name>
        <dbReference type="ChEBI" id="CHEBI:21137"/>
    </cofactor>
</comment>
<keyword evidence="10" id="KW-1185">Reference proteome</keyword>
<dbReference type="PANTHER" id="PTHR36923:SF3">
    <property type="entry name" value="FERREDOXIN"/>
    <property type="match status" value="1"/>
</dbReference>
<dbReference type="Proteomes" id="UP001595839">
    <property type="component" value="Unassembled WGS sequence"/>
</dbReference>
<comment type="caution">
    <text evidence="9">The sequence shown here is derived from an EMBL/GenBank/DDBJ whole genome shotgun (WGS) entry which is preliminary data.</text>
</comment>
<protein>
    <recommendedName>
        <fullName evidence="8">Ferredoxin</fullName>
    </recommendedName>
</protein>
<evidence type="ECO:0000313" key="9">
    <source>
        <dbReference type="EMBL" id="MFC4499210.1"/>
    </source>
</evidence>
<evidence type="ECO:0000256" key="3">
    <source>
        <dbReference type="ARBA" id="ARBA00022723"/>
    </source>
</evidence>
<dbReference type="PRINTS" id="PR00352">
    <property type="entry name" value="3FE4SFRDOXIN"/>
</dbReference>
<keyword evidence="7" id="KW-0003">3Fe-4S</keyword>
<evidence type="ECO:0000256" key="1">
    <source>
        <dbReference type="ARBA" id="ARBA00001927"/>
    </source>
</evidence>
<reference evidence="10" key="1">
    <citation type="journal article" date="2019" name="Int. J. Syst. Evol. Microbiol.">
        <title>The Global Catalogue of Microorganisms (GCM) 10K type strain sequencing project: providing services to taxonomists for standard genome sequencing and annotation.</title>
        <authorList>
            <consortium name="The Broad Institute Genomics Platform"/>
            <consortium name="The Broad Institute Genome Sequencing Center for Infectious Disease"/>
            <person name="Wu L."/>
            <person name="Ma J."/>
        </authorList>
    </citation>
    <scope>NUCLEOTIDE SEQUENCE [LARGE SCALE GENOMIC DNA]</scope>
    <source>
        <strain evidence="10">CGMCC 4.7177</strain>
    </source>
</reference>
<keyword evidence="5 8" id="KW-0408">Iron</keyword>
<dbReference type="InterPro" id="IPR051269">
    <property type="entry name" value="Fe-S_cluster_ET"/>
</dbReference>
<evidence type="ECO:0000256" key="7">
    <source>
        <dbReference type="ARBA" id="ARBA00023291"/>
    </source>
</evidence>
<dbReference type="Gene3D" id="3.30.70.20">
    <property type="match status" value="1"/>
</dbReference>
<evidence type="ECO:0000256" key="2">
    <source>
        <dbReference type="ARBA" id="ARBA00022448"/>
    </source>
</evidence>
<accession>A0ABV9AH52</accession>
<dbReference type="SUPFAM" id="SSF54862">
    <property type="entry name" value="4Fe-4S ferredoxins"/>
    <property type="match status" value="1"/>
</dbReference>